<evidence type="ECO:0000313" key="3">
    <source>
        <dbReference type="EMBL" id="MED6227084.1"/>
    </source>
</evidence>
<gene>
    <name evidence="3" type="ORF">PIB30_109948</name>
</gene>
<dbReference type="InterPro" id="IPR046796">
    <property type="entry name" value="Transposase_32_dom"/>
</dbReference>
<reference evidence="3 4" key="1">
    <citation type="journal article" date="2023" name="Plants (Basel)">
        <title>Bridging the Gap: Combining Genomics and Transcriptomics Approaches to Understand Stylosanthes scabra, an Orphan Legume from the Brazilian Caatinga.</title>
        <authorList>
            <person name="Ferreira-Neto J.R.C."/>
            <person name="da Silva M.D."/>
            <person name="Binneck E."/>
            <person name="de Melo N.F."/>
            <person name="da Silva R.H."/>
            <person name="de Melo A.L.T.M."/>
            <person name="Pandolfi V."/>
            <person name="Bustamante F.O."/>
            <person name="Brasileiro-Vidal A.C."/>
            <person name="Benko-Iseppon A.M."/>
        </authorList>
    </citation>
    <scope>NUCLEOTIDE SEQUENCE [LARGE SCALE GENOMIC DNA]</scope>
    <source>
        <tissue evidence="3">Leaves</tissue>
    </source>
</reference>
<feature type="non-terminal residue" evidence="3">
    <location>
        <position position="1"/>
    </location>
</feature>
<dbReference type="EMBL" id="JASCZI010277790">
    <property type="protein sequence ID" value="MED6227084.1"/>
    <property type="molecule type" value="Genomic_DNA"/>
</dbReference>
<evidence type="ECO:0000259" key="2">
    <source>
        <dbReference type="Pfam" id="PF20167"/>
    </source>
</evidence>
<proteinExistence type="predicted"/>
<evidence type="ECO:0000313" key="4">
    <source>
        <dbReference type="Proteomes" id="UP001341840"/>
    </source>
</evidence>
<sequence length="234" mass="27127">QGLIDFVQIRESYYPELVAIAYSTLSIEFNEECATEFTLRFRLLKNEYEVNSGTLSTIWGFDDLDTSNCVLFDGNKTPESWGPHVKRQAFDLFNIQRIPKKKIMCTVFNKEMRMLHYLINYILMPRSTGHSHVTIDDLVTMWAMVNDIKIYWPYFIAHNMLKFTKSDHSKGLGYAYLWTRIFEYLGIDISGESGRGISQNNIIDERTIHHMGRGMEEGEEQQPPPPPQEQAGPS</sequence>
<feature type="non-terminal residue" evidence="3">
    <location>
        <position position="234"/>
    </location>
</feature>
<name>A0ABU6ZYM9_9FABA</name>
<feature type="region of interest" description="Disordered" evidence="1">
    <location>
        <begin position="214"/>
        <end position="234"/>
    </location>
</feature>
<dbReference type="Proteomes" id="UP001341840">
    <property type="component" value="Unassembled WGS sequence"/>
</dbReference>
<protein>
    <recommendedName>
        <fullName evidence="2">Putative plant transposon protein domain-containing protein</fullName>
    </recommendedName>
</protein>
<feature type="domain" description="Putative plant transposon protein" evidence="2">
    <location>
        <begin position="4"/>
        <end position="188"/>
    </location>
</feature>
<keyword evidence="4" id="KW-1185">Reference proteome</keyword>
<organism evidence="3 4">
    <name type="scientific">Stylosanthes scabra</name>
    <dbReference type="NCBI Taxonomy" id="79078"/>
    <lineage>
        <taxon>Eukaryota</taxon>
        <taxon>Viridiplantae</taxon>
        <taxon>Streptophyta</taxon>
        <taxon>Embryophyta</taxon>
        <taxon>Tracheophyta</taxon>
        <taxon>Spermatophyta</taxon>
        <taxon>Magnoliopsida</taxon>
        <taxon>eudicotyledons</taxon>
        <taxon>Gunneridae</taxon>
        <taxon>Pentapetalae</taxon>
        <taxon>rosids</taxon>
        <taxon>fabids</taxon>
        <taxon>Fabales</taxon>
        <taxon>Fabaceae</taxon>
        <taxon>Papilionoideae</taxon>
        <taxon>50 kb inversion clade</taxon>
        <taxon>dalbergioids sensu lato</taxon>
        <taxon>Dalbergieae</taxon>
        <taxon>Pterocarpus clade</taxon>
        <taxon>Stylosanthes</taxon>
    </lineage>
</organism>
<accession>A0ABU6ZYM9</accession>
<dbReference type="Pfam" id="PF20167">
    <property type="entry name" value="Transposase_32"/>
    <property type="match status" value="1"/>
</dbReference>
<evidence type="ECO:0000256" key="1">
    <source>
        <dbReference type="SAM" id="MobiDB-lite"/>
    </source>
</evidence>
<comment type="caution">
    <text evidence="3">The sequence shown here is derived from an EMBL/GenBank/DDBJ whole genome shotgun (WGS) entry which is preliminary data.</text>
</comment>